<dbReference type="Proteomes" id="UP001174934">
    <property type="component" value="Unassembled WGS sequence"/>
</dbReference>
<dbReference type="Pfam" id="PF04909">
    <property type="entry name" value="Amidohydro_2"/>
    <property type="match status" value="1"/>
</dbReference>
<protein>
    <recommendedName>
        <fullName evidence="4">Amidohydrolase-related domain-containing protein</fullName>
    </recommendedName>
</protein>
<dbReference type="GO" id="GO:0016787">
    <property type="term" value="F:hydrolase activity"/>
    <property type="evidence" value="ECO:0007669"/>
    <property type="project" value="InterPro"/>
</dbReference>
<dbReference type="FunFam" id="3.20.20.140:FF:000099">
    <property type="entry name" value="Amidohydrolase 2"/>
    <property type="match status" value="1"/>
</dbReference>
<accession>A0AA39T143</accession>
<dbReference type="PANTHER" id="PTHR21240:SF30">
    <property type="entry name" value="AMIDOHYDROLASE-RELATED DOMAIN-CONTAINING PROTEIN-RELATED"/>
    <property type="match status" value="1"/>
</dbReference>
<dbReference type="Gene3D" id="3.20.20.140">
    <property type="entry name" value="Metal-dependent hydrolases"/>
    <property type="match status" value="1"/>
</dbReference>
<dbReference type="SUPFAM" id="SSF51556">
    <property type="entry name" value="Metallo-dependent hydrolases"/>
    <property type="match status" value="1"/>
</dbReference>
<dbReference type="InterPro" id="IPR032466">
    <property type="entry name" value="Metal_Hydrolase"/>
</dbReference>
<evidence type="ECO:0000259" key="4">
    <source>
        <dbReference type="Pfam" id="PF04909"/>
    </source>
</evidence>
<comment type="caution">
    <text evidence="5">The sequence shown here is derived from an EMBL/GenBank/DDBJ whole genome shotgun (WGS) entry which is preliminary data.</text>
</comment>
<dbReference type="GO" id="GO:0016831">
    <property type="term" value="F:carboxy-lyase activity"/>
    <property type="evidence" value="ECO:0007669"/>
    <property type="project" value="UniProtKB-KW"/>
</dbReference>
<comment type="similarity">
    <text evidence="3">Belongs to the metallo-dependent hydrolases superfamily.</text>
</comment>
<dbReference type="AlphaFoldDB" id="A0AA39T143"/>
<evidence type="ECO:0000256" key="2">
    <source>
        <dbReference type="ARBA" id="ARBA00023239"/>
    </source>
</evidence>
<reference evidence="5" key="1">
    <citation type="submission" date="2023-06" db="EMBL/GenBank/DDBJ databases">
        <title>Genome-scale phylogeny and comparative genomics of the fungal order Sordariales.</title>
        <authorList>
            <consortium name="Lawrence Berkeley National Laboratory"/>
            <person name="Hensen N."/>
            <person name="Bonometti L."/>
            <person name="Westerberg I."/>
            <person name="Brannstrom I.O."/>
            <person name="Guillou S."/>
            <person name="Cros-Aarteil S."/>
            <person name="Calhoun S."/>
            <person name="Haridas S."/>
            <person name="Kuo A."/>
            <person name="Mondo S."/>
            <person name="Pangilinan J."/>
            <person name="Riley R."/>
            <person name="LaButti K."/>
            <person name="Andreopoulos B."/>
            <person name="Lipzen A."/>
            <person name="Chen C."/>
            <person name="Yanf M."/>
            <person name="Daum C."/>
            <person name="Ng V."/>
            <person name="Clum A."/>
            <person name="Steindorff A."/>
            <person name="Ohm R."/>
            <person name="Martin F."/>
            <person name="Silar P."/>
            <person name="Natvig D."/>
            <person name="Lalanne C."/>
            <person name="Gautier V."/>
            <person name="Ament-velasquez S.L."/>
            <person name="Kruys A."/>
            <person name="Hutchinson M.I."/>
            <person name="Powell A.J."/>
            <person name="Barry K."/>
            <person name="Miller A.N."/>
            <person name="Grigoriev I.V."/>
            <person name="Debuchy R."/>
            <person name="Gladieux P."/>
            <person name="Thoren M.H."/>
            <person name="Johannesson H."/>
        </authorList>
    </citation>
    <scope>NUCLEOTIDE SEQUENCE</scope>
    <source>
        <strain evidence="5">SMH3391-2</strain>
    </source>
</reference>
<evidence type="ECO:0000256" key="3">
    <source>
        <dbReference type="RuleBase" id="RU366045"/>
    </source>
</evidence>
<dbReference type="GO" id="GO:0019748">
    <property type="term" value="P:secondary metabolic process"/>
    <property type="evidence" value="ECO:0007669"/>
    <property type="project" value="TreeGrafter"/>
</dbReference>
<keyword evidence="2 3" id="KW-0456">Lyase</keyword>
<evidence type="ECO:0000256" key="1">
    <source>
        <dbReference type="ARBA" id="ARBA00022793"/>
    </source>
</evidence>
<evidence type="ECO:0000313" key="5">
    <source>
        <dbReference type="EMBL" id="KAK0610546.1"/>
    </source>
</evidence>
<keyword evidence="1 3" id="KW-0210">Decarboxylase</keyword>
<sequence>MTPPLITLEEHFFSASVPSDLQESYSEQFKHVNGIYDKLCDIGETRLRDMDAGRVSLQVVSHAPGLYDPAACRAANDQLAAAINAEEVRAGGSTGKSRFAGFAVAPMGHPDEAAAELRRAMTELGFVGALVDNHSNGKFFDGPEYDVWWAAAEELGAPVYLHPNFPGDDLAPRYKGNFSDAAALSMGSSGLGWHTETALHLLRLFASGLFDRRPGLKIIIGHMGETIPFMLQRIQALSRRWGDFRRDFKTVYDENVWITTSGVWSVDPLRCILANTRIDHILYSVDYPFQRNEVGLEWITELEESGLVNEEQLNAIAYGNAEKLLGIRAPKGV</sequence>
<dbReference type="EMBL" id="JAULSR010000010">
    <property type="protein sequence ID" value="KAK0610546.1"/>
    <property type="molecule type" value="Genomic_DNA"/>
</dbReference>
<organism evidence="5 6">
    <name type="scientific">Bombardia bombarda</name>
    <dbReference type="NCBI Taxonomy" id="252184"/>
    <lineage>
        <taxon>Eukaryota</taxon>
        <taxon>Fungi</taxon>
        <taxon>Dikarya</taxon>
        <taxon>Ascomycota</taxon>
        <taxon>Pezizomycotina</taxon>
        <taxon>Sordariomycetes</taxon>
        <taxon>Sordariomycetidae</taxon>
        <taxon>Sordariales</taxon>
        <taxon>Lasiosphaeriaceae</taxon>
        <taxon>Bombardia</taxon>
    </lineage>
</organism>
<dbReference type="GO" id="GO:0005829">
    <property type="term" value="C:cytosol"/>
    <property type="evidence" value="ECO:0007669"/>
    <property type="project" value="TreeGrafter"/>
</dbReference>
<keyword evidence="6" id="KW-1185">Reference proteome</keyword>
<dbReference type="InterPro" id="IPR006680">
    <property type="entry name" value="Amidohydro-rel"/>
</dbReference>
<gene>
    <name evidence="5" type="ORF">B0T17DRAFT_117825</name>
</gene>
<dbReference type="PANTHER" id="PTHR21240">
    <property type="entry name" value="2-AMINO-3-CARBOXYLMUCONATE-6-SEMIALDEHYDE DECARBOXYLASE"/>
    <property type="match status" value="1"/>
</dbReference>
<feature type="domain" description="Amidohydrolase-related" evidence="4">
    <location>
        <begin position="41"/>
        <end position="327"/>
    </location>
</feature>
<proteinExistence type="inferred from homology"/>
<evidence type="ECO:0000313" key="6">
    <source>
        <dbReference type="Proteomes" id="UP001174934"/>
    </source>
</evidence>
<name>A0AA39T143_9PEZI</name>
<dbReference type="InterPro" id="IPR032465">
    <property type="entry name" value="ACMSD"/>
</dbReference>